<name>A0ACA9QFF2_9GLOM</name>
<proteinExistence type="predicted"/>
<organism evidence="1 2">
    <name type="scientific">Cetraspora pellucida</name>
    <dbReference type="NCBI Taxonomy" id="1433469"/>
    <lineage>
        <taxon>Eukaryota</taxon>
        <taxon>Fungi</taxon>
        <taxon>Fungi incertae sedis</taxon>
        <taxon>Mucoromycota</taxon>
        <taxon>Glomeromycotina</taxon>
        <taxon>Glomeromycetes</taxon>
        <taxon>Diversisporales</taxon>
        <taxon>Gigasporaceae</taxon>
        <taxon>Cetraspora</taxon>
    </lineage>
</organism>
<dbReference type="EMBL" id="CAJVPW010041755">
    <property type="protein sequence ID" value="CAG8748908.1"/>
    <property type="molecule type" value="Genomic_DNA"/>
</dbReference>
<accession>A0ACA9QFF2</accession>
<protein>
    <submittedName>
        <fullName evidence="1">4613_t:CDS:1</fullName>
    </submittedName>
</protein>
<feature type="non-terminal residue" evidence="1">
    <location>
        <position position="96"/>
    </location>
</feature>
<sequence>MFINILVEGKILVKALINTLSKFNTISKSLFDKLGTDHRIRPTCDSVKNLYKDAIDKIHCLNLQFQYKGTYYSLNNTDIIDFEIHKNLTFNLVLGQ</sequence>
<evidence type="ECO:0000313" key="1">
    <source>
        <dbReference type="EMBL" id="CAG8748908.1"/>
    </source>
</evidence>
<keyword evidence="2" id="KW-1185">Reference proteome</keyword>
<evidence type="ECO:0000313" key="2">
    <source>
        <dbReference type="Proteomes" id="UP000789366"/>
    </source>
</evidence>
<reference evidence="1" key="1">
    <citation type="submission" date="2021-06" db="EMBL/GenBank/DDBJ databases">
        <authorList>
            <person name="Kallberg Y."/>
            <person name="Tangrot J."/>
            <person name="Rosling A."/>
        </authorList>
    </citation>
    <scope>NUCLEOTIDE SEQUENCE</scope>
    <source>
        <strain evidence="1">28 12/20/2015</strain>
    </source>
</reference>
<gene>
    <name evidence="1" type="ORF">SPELUC_LOCUS14341</name>
</gene>
<dbReference type="Proteomes" id="UP000789366">
    <property type="component" value="Unassembled WGS sequence"/>
</dbReference>
<comment type="caution">
    <text evidence="1">The sequence shown here is derived from an EMBL/GenBank/DDBJ whole genome shotgun (WGS) entry which is preliminary data.</text>
</comment>